<dbReference type="Pfam" id="PF12279">
    <property type="entry name" value="DUF3619"/>
    <property type="match status" value="1"/>
</dbReference>
<dbReference type="InterPro" id="IPR022064">
    <property type="entry name" value="DUF3619"/>
</dbReference>
<comment type="caution">
    <text evidence="1">The sequence shown here is derived from an EMBL/GenBank/DDBJ whole genome shotgun (WGS) entry which is preliminary data.</text>
</comment>
<evidence type="ECO:0000313" key="2">
    <source>
        <dbReference type="Proteomes" id="UP000561045"/>
    </source>
</evidence>
<dbReference type="AlphaFoldDB" id="A0A840BPQ7"/>
<evidence type="ECO:0008006" key="3">
    <source>
        <dbReference type="Google" id="ProtNLM"/>
    </source>
</evidence>
<name>A0A840BPQ7_9RHOO</name>
<dbReference type="RefSeq" id="WP_183634223.1">
    <property type="nucleotide sequence ID" value="NZ_BAABLE010000011.1"/>
</dbReference>
<protein>
    <recommendedName>
        <fullName evidence="3">DUF3619 family protein</fullName>
    </recommendedName>
</protein>
<dbReference type="Proteomes" id="UP000561045">
    <property type="component" value="Unassembled WGS sequence"/>
</dbReference>
<accession>A0A840BPQ7</accession>
<evidence type="ECO:0000313" key="1">
    <source>
        <dbReference type="EMBL" id="MBB4012417.1"/>
    </source>
</evidence>
<sequence length="126" mass="13763">MNEELAIARKIVANLDRGLNNLTPDVETRLHAARRAALAHQRVAARGLTLAGIGRTVSDLWGQYNRLTLVTLTAAFVLVAADAVRENVLSSELEEVDSALLSDDLPIDAYLDHGFDRWLKPDDSAS</sequence>
<gene>
    <name evidence="1" type="ORF">GGR36_001725</name>
</gene>
<dbReference type="EMBL" id="JACIET010000001">
    <property type="protein sequence ID" value="MBB4012417.1"/>
    <property type="molecule type" value="Genomic_DNA"/>
</dbReference>
<keyword evidence="2" id="KW-1185">Reference proteome</keyword>
<reference evidence="1 2" key="1">
    <citation type="submission" date="2020-08" db="EMBL/GenBank/DDBJ databases">
        <title>Genomic Encyclopedia of Type Strains, Phase IV (KMG-IV): sequencing the most valuable type-strain genomes for metagenomic binning, comparative biology and taxonomic classification.</title>
        <authorList>
            <person name="Goeker M."/>
        </authorList>
    </citation>
    <scope>NUCLEOTIDE SEQUENCE [LARGE SCALE GENOMIC DNA]</scope>
    <source>
        <strain evidence="1 2">DSM 106739</strain>
    </source>
</reference>
<proteinExistence type="predicted"/>
<organism evidence="1 2">
    <name type="scientific">Niveibacterium umoris</name>
    <dbReference type="NCBI Taxonomy" id="1193620"/>
    <lineage>
        <taxon>Bacteria</taxon>
        <taxon>Pseudomonadati</taxon>
        <taxon>Pseudomonadota</taxon>
        <taxon>Betaproteobacteria</taxon>
        <taxon>Rhodocyclales</taxon>
        <taxon>Rhodocyclaceae</taxon>
        <taxon>Niveibacterium</taxon>
    </lineage>
</organism>